<dbReference type="EMBL" id="LT984809">
    <property type="protein sequence ID" value="SPD49073.1"/>
    <property type="molecule type" value="Genomic_DNA"/>
</dbReference>
<proteinExistence type="predicted"/>
<accession>A0A375HFB6</accession>
<organism evidence="2">
    <name type="scientific">Cupriavidus taiwanensis</name>
    <dbReference type="NCBI Taxonomy" id="164546"/>
    <lineage>
        <taxon>Bacteria</taxon>
        <taxon>Pseudomonadati</taxon>
        <taxon>Pseudomonadota</taxon>
        <taxon>Betaproteobacteria</taxon>
        <taxon>Burkholderiales</taxon>
        <taxon>Burkholderiaceae</taxon>
        <taxon>Cupriavidus</taxon>
    </lineage>
</organism>
<name>A0A375HFB6_9BURK</name>
<protein>
    <recommendedName>
        <fullName evidence="4">Aspartate carbamoyltransferase catalytic chain</fullName>
    </recommendedName>
</protein>
<evidence type="ECO:0000313" key="1">
    <source>
        <dbReference type="EMBL" id="SOZ75338.1"/>
    </source>
</evidence>
<sequence>MASNMKLFRATQQTLLREAMSQLEMTREEFAARLSVSRRTLDKWLLPSESSDFRALPEMGRAYIQEILTWHSVDSSASNR</sequence>
<dbReference type="AlphaFoldDB" id="A0A375HFB6"/>
<evidence type="ECO:0000313" key="3">
    <source>
        <dbReference type="Proteomes" id="UP000256952"/>
    </source>
</evidence>
<evidence type="ECO:0008006" key="4">
    <source>
        <dbReference type="Google" id="ProtNLM"/>
    </source>
</evidence>
<dbReference type="Gene3D" id="1.10.260.40">
    <property type="entry name" value="lambda repressor-like DNA-binding domains"/>
    <property type="match status" value="1"/>
</dbReference>
<dbReference type="Proteomes" id="UP000256952">
    <property type="component" value="Unassembled WGS sequence"/>
</dbReference>
<reference evidence="2 3" key="1">
    <citation type="submission" date="2018-01" db="EMBL/GenBank/DDBJ databases">
        <authorList>
            <person name="Gaut B.S."/>
            <person name="Morton B.R."/>
            <person name="Clegg M.T."/>
            <person name="Duvall M.R."/>
        </authorList>
    </citation>
    <scope>NUCLEOTIDE SEQUENCE</scope>
    <source>
        <strain evidence="2">Cupriavidus taiwanensis STM 8555</strain>
        <plasmid evidence="2">I</plasmid>
    </source>
</reference>
<keyword evidence="2" id="KW-0614">Plasmid</keyword>
<reference evidence="1" key="2">
    <citation type="submission" date="2018-01" db="EMBL/GenBank/DDBJ databases">
        <authorList>
            <person name="Clerissi C."/>
        </authorList>
    </citation>
    <scope>NUCLEOTIDE SEQUENCE</scope>
    <source>
        <strain evidence="1">Cupriavidus taiwanensis STM 8556</strain>
    </source>
</reference>
<gene>
    <name evidence="2" type="ORF">CBM2612_P0418</name>
    <name evidence="1" type="ORF">CBM2613_U30013</name>
</gene>
<dbReference type="EMBL" id="OFTH01000054">
    <property type="protein sequence ID" value="SOZ75338.1"/>
    <property type="molecule type" value="Genomic_DNA"/>
</dbReference>
<dbReference type="InterPro" id="IPR010982">
    <property type="entry name" value="Lambda_DNA-bd_dom_sf"/>
</dbReference>
<dbReference type="GO" id="GO:0003677">
    <property type="term" value="F:DNA binding"/>
    <property type="evidence" value="ECO:0007669"/>
    <property type="project" value="InterPro"/>
</dbReference>
<geneLocation type="plasmid" evidence="2">
    <name>I</name>
</geneLocation>
<evidence type="ECO:0000313" key="2">
    <source>
        <dbReference type="EMBL" id="SPD49073.1"/>
    </source>
</evidence>